<gene>
    <name evidence="2" type="ORF">GC106_41060</name>
</gene>
<dbReference type="Proteomes" id="UP000763557">
    <property type="component" value="Unassembled WGS sequence"/>
</dbReference>
<evidence type="ECO:0000256" key="1">
    <source>
        <dbReference type="SAM" id="MobiDB-lite"/>
    </source>
</evidence>
<proteinExistence type="predicted"/>
<dbReference type="EMBL" id="JAAATY010000012">
    <property type="protein sequence ID" value="NRN66873.1"/>
    <property type="molecule type" value="Genomic_DNA"/>
</dbReference>
<feature type="region of interest" description="Disordered" evidence="1">
    <location>
        <begin position="59"/>
        <end position="82"/>
    </location>
</feature>
<keyword evidence="3" id="KW-1185">Reference proteome</keyword>
<accession>A0ABX2F6Q4</accession>
<comment type="caution">
    <text evidence="2">The sequence shown here is derived from an EMBL/GenBank/DDBJ whole genome shotgun (WGS) entry which is preliminary data.</text>
</comment>
<dbReference type="RefSeq" id="WP_173133693.1">
    <property type="nucleotide sequence ID" value="NZ_CBCSGW010000001.1"/>
</dbReference>
<reference evidence="2 3" key="1">
    <citation type="submission" date="2020-01" db="EMBL/GenBank/DDBJ databases">
        <title>Kibdelosporangium persica a novel Actinomycetes from a hot desert in Iran.</title>
        <authorList>
            <person name="Safaei N."/>
            <person name="Zaburannyi N."/>
            <person name="Mueller R."/>
            <person name="Wink J."/>
        </authorList>
    </citation>
    <scope>NUCLEOTIDE SEQUENCE [LARGE SCALE GENOMIC DNA]</scope>
    <source>
        <strain evidence="2 3">4NS15</strain>
    </source>
</reference>
<evidence type="ECO:0000313" key="2">
    <source>
        <dbReference type="EMBL" id="NRN66873.1"/>
    </source>
</evidence>
<protein>
    <submittedName>
        <fullName evidence="2">Uncharacterized protein</fullName>
    </submittedName>
</protein>
<sequence length="142" mass="15908">MATVTRVLPWTITAAGDVLTFTYAADGRRHSFPRVWNGRGLGVTEADLPAFTRALAQVPGSENVIPSQDDRTGETRPSWSQPRYDQDESFVYITGPCHLPRPLPGYAPTSTFTIDIRHIAALRARLTAFLRTREKTLSPRRR</sequence>
<organism evidence="2 3">
    <name type="scientific">Kibdelosporangium persicum</name>
    <dbReference type="NCBI Taxonomy" id="2698649"/>
    <lineage>
        <taxon>Bacteria</taxon>
        <taxon>Bacillati</taxon>
        <taxon>Actinomycetota</taxon>
        <taxon>Actinomycetes</taxon>
        <taxon>Pseudonocardiales</taxon>
        <taxon>Pseudonocardiaceae</taxon>
        <taxon>Kibdelosporangium</taxon>
    </lineage>
</organism>
<name>A0ABX2F6Q4_9PSEU</name>
<evidence type="ECO:0000313" key="3">
    <source>
        <dbReference type="Proteomes" id="UP000763557"/>
    </source>
</evidence>